<dbReference type="EMBL" id="JAFBFC010000001">
    <property type="protein sequence ID" value="MBM7701805.1"/>
    <property type="molecule type" value="Genomic_DNA"/>
</dbReference>
<dbReference type="RefSeq" id="WP_205183633.1">
    <property type="nucleotide sequence ID" value="NZ_JAFBFC010000001.1"/>
</dbReference>
<dbReference type="PANTHER" id="PTHR15239:SF6">
    <property type="entry name" value="RIBOSOME QUALITY CONTROL COMPLEX SUBUNIT NEMF"/>
    <property type="match status" value="1"/>
</dbReference>
<sequence>MSFDGIFTYAILQELKEGLESARISKIHQPFSNELMLQVRTKGENRKLFISAHPSYARAHFTTESYENPAEPPMFCMLLRKHLEGNIIESVYQLGLDRVIVIETIGRNEIGDVTSKQLIIEIMGRHSNVILVDKDKNMIIDSIKHIPMSLNRHRTLLPGHPYVLPPSQEKENPFTADEETVLRKMDFYGGKLADQLVQSFEGLSPLLTREIVHQAGLANRSTLPTAFVNVMKEIQHHQFQPSITTVGTKEYFYILPLTHLDGETKSFPSISLLLDRYYYGKAERDRVKQQANDLLQFMSNERKKNEKKITKLEKTLTDAENASKYQLYGELLTAHMHMIQKGDAEIEVINYYDEEGGKVTIPLDPQKTPSLNAQSYFNKYQKAKNSVSFVLDQIEKAKEEIRYFETLIQQMETASHKDIAEIREELMEEGYLKNKQGKQTKKQKKQTPTVEQYTASDGTAILVGKNNKQNEYLTNRLAARDDIWLHTKDIPGSHVVIRDSNPSEETILEAANLAAYFSKAQNSSSVPVDFTKIRHVKKPTGSKPGFVTYDNQQTVYVTPSEELTLQLRR</sequence>
<comment type="function">
    <text evidence="5">Key component of the ribosome quality control system (RQC), a ribosome-associated complex that mediates the extraction of incompletely synthesized nascent chains from stalled ribosomes and their subsequent degradation. RqcH recruits Ala-charged tRNA, and with RqcP directs the elongation of stalled nascent chains on 50S ribosomal subunits, leading to non-templated C-terminal alanine extensions (Ala tail). The Ala tail promotes nascent chain degradation. May add between 1 and at least 8 Ala residues. Binds to stalled 50S ribosomal subunits.</text>
</comment>
<evidence type="ECO:0000256" key="4">
    <source>
        <dbReference type="ARBA" id="ARBA00022917"/>
    </source>
</evidence>
<dbReference type="Proteomes" id="UP000809829">
    <property type="component" value="Unassembled WGS sequence"/>
</dbReference>
<protein>
    <recommendedName>
        <fullName evidence="5">Rqc2 homolog RqcH</fullName>
        <shortName evidence="5">RqcH</shortName>
    </recommendedName>
</protein>
<dbReference type="InterPro" id="IPR008532">
    <property type="entry name" value="NFACT_RNA-bd"/>
</dbReference>
<feature type="coiled-coil region" evidence="5">
    <location>
        <begin position="288"/>
        <end position="322"/>
    </location>
</feature>
<comment type="caution">
    <text evidence="7">The sequence shown here is derived from an EMBL/GenBank/DDBJ whole genome shotgun (WGS) entry which is preliminary data.</text>
</comment>
<dbReference type="InterPro" id="IPR043682">
    <property type="entry name" value="RqcH_bacterial"/>
</dbReference>
<dbReference type="InterPro" id="IPR051608">
    <property type="entry name" value="RQC_Subunit_NEMF"/>
</dbReference>
<dbReference type="Gene3D" id="2.30.310.10">
    <property type="entry name" value="ibrinogen binding protein from staphylococcus aureus domain"/>
    <property type="match status" value="1"/>
</dbReference>
<evidence type="ECO:0000313" key="7">
    <source>
        <dbReference type="EMBL" id="MBM7701805.1"/>
    </source>
</evidence>
<keyword evidence="5" id="KW-0175">Coiled coil</keyword>
<keyword evidence="8" id="KW-1185">Reference proteome</keyword>
<comment type="subunit">
    <text evidence="5">Associates with stalled 50S ribosomal subunits. Binds to RqcP.</text>
</comment>
<keyword evidence="2 5" id="KW-0699">rRNA-binding</keyword>
<dbReference type="PANTHER" id="PTHR15239">
    <property type="entry name" value="NUCLEAR EXPORT MEDIATOR FACTOR NEMF"/>
    <property type="match status" value="1"/>
</dbReference>
<evidence type="ECO:0000313" key="8">
    <source>
        <dbReference type="Proteomes" id="UP000809829"/>
    </source>
</evidence>
<feature type="domain" description="NFACT RNA-binding" evidence="6">
    <location>
        <begin position="453"/>
        <end position="541"/>
    </location>
</feature>
<evidence type="ECO:0000259" key="6">
    <source>
        <dbReference type="Pfam" id="PF05670"/>
    </source>
</evidence>
<dbReference type="Gene3D" id="3.40.970.40">
    <property type="entry name" value="fibrinogen binding protein from staphylococcus aureus domain like"/>
    <property type="match status" value="1"/>
</dbReference>
<evidence type="ECO:0000256" key="5">
    <source>
        <dbReference type="HAMAP-Rule" id="MF_00844"/>
    </source>
</evidence>
<keyword evidence="3 5" id="KW-0694">RNA-binding</keyword>
<keyword evidence="4 5" id="KW-0648">Protein biosynthesis</keyword>
<organism evidence="7 8">
    <name type="scientific">Priestia iocasae</name>
    <dbReference type="NCBI Taxonomy" id="2291674"/>
    <lineage>
        <taxon>Bacteria</taxon>
        <taxon>Bacillati</taxon>
        <taxon>Bacillota</taxon>
        <taxon>Bacilli</taxon>
        <taxon>Bacillales</taxon>
        <taxon>Bacillaceae</taxon>
        <taxon>Priestia</taxon>
    </lineage>
</organism>
<reference evidence="7 8" key="1">
    <citation type="submission" date="2021-01" db="EMBL/GenBank/DDBJ databases">
        <title>Genomic Encyclopedia of Type Strains, Phase IV (KMG-IV): sequencing the most valuable type-strain genomes for metagenomic binning, comparative biology and taxonomic classification.</title>
        <authorList>
            <person name="Goeker M."/>
        </authorList>
    </citation>
    <scope>NUCLEOTIDE SEQUENCE [LARGE SCALE GENOMIC DNA]</scope>
    <source>
        <strain evidence="7 8">DSM 104297</strain>
    </source>
</reference>
<dbReference type="Pfam" id="PF05670">
    <property type="entry name" value="NFACT-R_1"/>
    <property type="match status" value="1"/>
</dbReference>
<evidence type="ECO:0000256" key="3">
    <source>
        <dbReference type="ARBA" id="ARBA00022884"/>
    </source>
</evidence>
<proteinExistence type="inferred from homology"/>
<dbReference type="HAMAP" id="MF_00844_B">
    <property type="entry name" value="RqcH_B"/>
    <property type="match status" value="1"/>
</dbReference>
<keyword evidence="1 5" id="KW-0820">tRNA-binding</keyword>
<feature type="coiled-coil region" evidence="5">
    <location>
        <begin position="380"/>
        <end position="414"/>
    </location>
</feature>
<dbReference type="Gene3D" id="1.10.8.50">
    <property type="match status" value="1"/>
</dbReference>
<gene>
    <name evidence="5" type="primary">rqcH</name>
    <name evidence="7" type="ORF">JOC83_000631</name>
</gene>
<accession>A0ABS2QQS5</accession>
<comment type="similarity">
    <text evidence="5">Belongs to the NEMF family.</text>
</comment>
<evidence type="ECO:0000256" key="1">
    <source>
        <dbReference type="ARBA" id="ARBA00022555"/>
    </source>
</evidence>
<name>A0ABS2QQS5_9BACI</name>
<dbReference type="Pfam" id="PF05833">
    <property type="entry name" value="NFACT_N"/>
    <property type="match status" value="1"/>
</dbReference>
<evidence type="ECO:0000256" key="2">
    <source>
        <dbReference type="ARBA" id="ARBA00022730"/>
    </source>
</evidence>